<dbReference type="PROSITE" id="PS50119">
    <property type="entry name" value="ZF_BBOX"/>
    <property type="match status" value="1"/>
</dbReference>
<evidence type="ECO:0000259" key="6">
    <source>
        <dbReference type="PROSITE" id="PS50119"/>
    </source>
</evidence>
<feature type="binding site" evidence="2">
    <location>
        <position position="750"/>
    </location>
    <ligand>
        <name>Zn(2+)</name>
        <dbReference type="ChEBI" id="CHEBI:29105"/>
    </ligand>
</feature>
<evidence type="ECO:0000313" key="8">
    <source>
        <dbReference type="Proteomes" id="UP000821853"/>
    </source>
</evidence>
<evidence type="ECO:0000313" key="7">
    <source>
        <dbReference type="EMBL" id="KAH9360382.1"/>
    </source>
</evidence>
<feature type="binding site" evidence="2">
    <location>
        <position position="677"/>
    </location>
    <ligand>
        <name>Zn(2+)</name>
        <dbReference type="ChEBI" id="CHEBI:29105"/>
    </ligand>
</feature>
<keyword evidence="1" id="KW-0677">Repeat</keyword>
<dbReference type="FunFam" id="2.120.10.30:FF:000107">
    <property type="entry name" value="Uncharacterized protein"/>
    <property type="match status" value="1"/>
</dbReference>
<dbReference type="PROSITE" id="PS51125">
    <property type="entry name" value="NHL"/>
    <property type="match status" value="5"/>
</dbReference>
<dbReference type="Gene3D" id="1.20.140.30">
    <property type="entry name" value="MOB kinase activator"/>
    <property type="match status" value="1"/>
</dbReference>
<dbReference type="SUPFAM" id="SSF101898">
    <property type="entry name" value="NHL repeat"/>
    <property type="match status" value="1"/>
</dbReference>
<keyword evidence="3" id="KW-0863">Zinc-finger</keyword>
<dbReference type="InterPro" id="IPR000315">
    <property type="entry name" value="Znf_B-box"/>
</dbReference>
<dbReference type="PANTHER" id="PTHR24104">
    <property type="entry name" value="E3 UBIQUITIN-PROTEIN LIGASE NHLRC1-RELATED"/>
    <property type="match status" value="1"/>
</dbReference>
<evidence type="ECO:0000256" key="4">
    <source>
        <dbReference type="PROSITE-ProRule" id="PRU00504"/>
    </source>
</evidence>
<accession>A0A9J6F6V5</accession>
<evidence type="ECO:0000256" key="5">
    <source>
        <dbReference type="SAM" id="MobiDB-lite"/>
    </source>
</evidence>
<dbReference type="SUPFAM" id="SSF101152">
    <property type="entry name" value="Mob1/phocein"/>
    <property type="match status" value="1"/>
</dbReference>
<dbReference type="EMBL" id="JABSTR010000001">
    <property type="protein sequence ID" value="KAH9360382.1"/>
    <property type="molecule type" value="Genomic_DNA"/>
</dbReference>
<reference evidence="7 8" key="1">
    <citation type="journal article" date="2020" name="Cell">
        <title>Large-Scale Comparative Analyses of Tick Genomes Elucidate Their Genetic Diversity and Vector Capacities.</title>
        <authorList>
            <consortium name="Tick Genome and Microbiome Consortium (TIGMIC)"/>
            <person name="Jia N."/>
            <person name="Wang J."/>
            <person name="Shi W."/>
            <person name="Du L."/>
            <person name="Sun Y."/>
            <person name="Zhan W."/>
            <person name="Jiang J.F."/>
            <person name="Wang Q."/>
            <person name="Zhang B."/>
            <person name="Ji P."/>
            <person name="Bell-Sakyi L."/>
            <person name="Cui X.M."/>
            <person name="Yuan T.T."/>
            <person name="Jiang B.G."/>
            <person name="Yang W.F."/>
            <person name="Lam T.T."/>
            <person name="Chang Q.C."/>
            <person name="Ding S.J."/>
            <person name="Wang X.J."/>
            <person name="Zhu J.G."/>
            <person name="Ruan X.D."/>
            <person name="Zhao L."/>
            <person name="Wei J.T."/>
            <person name="Ye R.Z."/>
            <person name="Que T.C."/>
            <person name="Du C.H."/>
            <person name="Zhou Y.H."/>
            <person name="Cheng J.X."/>
            <person name="Dai P.F."/>
            <person name="Guo W.B."/>
            <person name="Han X.H."/>
            <person name="Huang E.J."/>
            <person name="Li L.F."/>
            <person name="Wei W."/>
            <person name="Gao Y.C."/>
            <person name="Liu J.Z."/>
            <person name="Shao H.Z."/>
            <person name="Wang X."/>
            <person name="Wang C.C."/>
            <person name="Yang T.C."/>
            <person name="Huo Q.B."/>
            <person name="Li W."/>
            <person name="Chen H.Y."/>
            <person name="Chen S.E."/>
            <person name="Zhou L.G."/>
            <person name="Ni X.B."/>
            <person name="Tian J.H."/>
            <person name="Sheng Y."/>
            <person name="Liu T."/>
            <person name="Pan Y.S."/>
            <person name="Xia L.Y."/>
            <person name="Li J."/>
            <person name="Zhao F."/>
            <person name="Cao W.C."/>
        </authorList>
    </citation>
    <scope>NUCLEOTIDE SEQUENCE [LARGE SCALE GENOMIC DNA]</scope>
    <source>
        <strain evidence="7">HaeL-2018</strain>
    </source>
</reference>
<sequence>MRIPCCSAEWSSVAALCQDCNRFICRDCAAAHRSLQVFKHHRVLSMEKCEGATGGEQPAADEEGTDQPVCEENPVERTSAEVQRSLGRIPLMSRKLRESYDRAQEEVGKTFQSFIAALKEHRQKMLGDLQDLYGARKASIEALERKVWDCIKHLNRFRAAVETDGSDSAEVLGLEQRLDSTAAALQRFLPQVERRSKELDFRFSQEVIEEGVRMVFGPVQAGQQPETAGPSGIPAAVSAVIWEGGHALRQDGAEPLRPGDLCELHLACGIGEPSLHPSQSGGGGDVQQCPRMAPLTFRMTREKMSLYHKFGSLGIMEGEFCEPSGVAVNSDSDIIIADANNHRVQVFDQDGRFKFQFGQVGRGDGQMYFPSRVAVARGTGDIIVIERAPTHQVQVFHRSGQFVRKFGSLELQHPRAVAVDPLGRLVVIECHVMRVVIFDQSGNLLRKFVCSDRLTFPNGVAVNEREEIFISDNLAHCVKVFSYAGAYLRQIGGAGVTNFPVAVCVSGAGEVLVADNHRGFKVTVFTQDGALLKAYESNTKHTHCFDVAWMDGGSVVLASRDCAIHMYRFAEAARVPADASPPVLPVPPSSLFFHLVGSGGRSSEASKPKNIIPEGTHQYDLMKQTASTLGSGNLRLAVMLPEGEDLSKWVAVRTMDFFNHINTLYGTVSEFCTESSCAVMSAGPRARTVEKPISAPKYIAYLMTWVQDRRDDESLFPSTIGAPFPEYSSSIAKAVLRQLFGVYAHIYHRHFSEVEFDIIDRRELVPLQEVIEKLTNEDRDGNPSHL</sequence>
<feature type="repeat" description="NHL" evidence="4">
    <location>
        <begin position="442"/>
        <end position="484"/>
    </location>
</feature>
<dbReference type="VEuPathDB" id="VectorBase:HLOH_057625"/>
<feature type="repeat" description="NHL" evidence="4">
    <location>
        <begin position="485"/>
        <end position="528"/>
    </location>
</feature>
<protein>
    <recommendedName>
        <fullName evidence="6">B box-type domain-containing protein</fullName>
    </recommendedName>
</protein>
<keyword evidence="8" id="KW-1185">Reference proteome</keyword>
<dbReference type="Proteomes" id="UP000821853">
    <property type="component" value="Chromosome 1"/>
</dbReference>
<feature type="binding site" evidence="2">
    <location>
        <position position="745"/>
    </location>
    <ligand>
        <name>Zn(2+)</name>
        <dbReference type="ChEBI" id="CHEBI:29105"/>
    </ligand>
</feature>
<feature type="repeat" description="NHL" evidence="4">
    <location>
        <begin position="308"/>
        <end position="350"/>
    </location>
</feature>
<dbReference type="InterPro" id="IPR011042">
    <property type="entry name" value="6-blade_b-propeller_TolB-like"/>
</dbReference>
<organism evidence="7 8">
    <name type="scientific">Haemaphysalis longicornis</name>
    <name type="common">Bush tick</name>
    <dbReference type="NCBI Taxonomy" id="44386"/>
    <lineage>
        <taxon>Eukaryota</taxon>
        <taxon>Metazoa</taxon>
        <taxon>Ecdysozoa</taxon>
        <taxon>Arthropoda</taxon>
        <taxon>Chelicerata</taxon>
        <taxon>Arachnida</taxon>
        <taxon>Acari</taxon>
        <taxon>Parasitiformes</taxon>
        <taxon>Ixodida</taxon>
        <taxon>Ixodoidea</taxon>
        <taxon>Ixodidae</taxon>
        <taxon>Haemaphysalinae</taxon>
        <taxon>Haemaphysalis</taxon>
    </lineage>
</organism>
<dbReference type="Gene3D" id="2.120.10.30">
    <property type="entry name" value="TolB, C-terminal domain"/>
    <property type="match status" value="1"/>
</dbReference>
<dbReference type="OrthoDB" id="10261121at2759"/>
<dbReference type="Pfam" id="PF01436">
    <property type="entry name" value="NHL"/>
    <property type="match status" value="1"/>
</dbReference>
<evidence type="ECO:0000256" key="1">
    <source>
        <dbReference type="ARBA" id="ARBA00022737"/>
    </source>
</evidence>
<dbReference type="InterPro" id="IPR036703">
    <property type="entry name" value="MOB_kinase_act_sf"/>
</dbReference>
<feature type="repeat" description="NHL" evidence="4">
    <location>
        <begin position="354"/>
        <end position="399"/>
    </location>
</feature>
<keyword evidence="2" id="KW-0479">Metal-binding</keyword>
<dbReference type="GO" id="GO:0008270">
    <property type="term" value="F:zinc ion binding"/>
    <property type="evidence" value="ECO:0007669"/>
    <property type="project" value="UniProtKB-KW"/>
</dbReference>
<evidence type="ECO:0000256" key="2">
    <source>
        <dbReference type="PIRSR" id="PIRSR605301-1"/>
    </source>
</evidence>
<dbReference type="AlphaFoldDB" id="A0A9J6F6V5"/>
<comment type="caution">
    <text evidence="7">The sequence shown here is derived from an EMBL/GenBank/DDBJ whole genome shotgun (WGS) entry which is preliminary data.</text>
</comment>
<dbReference type="PANTHER" id="PTHR24104:SF41">
    <property type="entry name" value="BRAIN TUMOR PROTEIN"/>
    <property type="match status" value="1"/>
</dbReference>
<feature type="binding site" evidence="2">
    <location>
        <position position="672"/>
    </location>
    <ligand>
        <name>Zn(2+)</name>
        <dbReference type="ChEBI" id="CHEBI:29105"/>
    </ligand>
</feature>
<dbReference type="GO" id="GO:0003730">
    <property type="term" value="F:mRNA 3'-UTR binding"/>
    <property type="evidence" value="ECO:0007669"/>
    <property type="project" value="TreeGrafter"/>
</dbReference>
<dbReference type="Pfam" id="PF03637">
    <property type="entry name" value="Mob1_phocein"/>
    <property type="match status" value="1"/>
</dbReference>
<gene>
    <name evidence="7" type="ORF">HPB48_008392</name>
</gene>
<name>A0A9J6F6V5_HAELO</name>
<dbReference type="InterPro" id="IPR001258">
    <property type="entry name" value="NHL_repeat"/>
</dbReference>
<dbReference type="SMART" id="SM01388">
    <property type="entry name" value="Mob1_phocein"/>
    <property type="match status" value="1"/>
</dbReference>
<dbReference type="InterPro" id="IPR050952">
    <property type="entry name" value="TRIM-NHL_E3_ligases"/>
</dbReference>
<feature type="repeat" description="NHL" evidence="4">
    <location>
        <begin position="400"/>
        <end position="441"/>
    </location>
</feature>
<feature type="domain" description="B box-type" evidence="6">
    <location>
        <begin position="1"/>
        <end position="46"/>
    </location>
</feature>
<keyword evidence="2" id="KW-0862">Zinc</keyword>
<feature type="region of interest" description="Disordered" evidence="5">
    <location>
        <begin position="52"/>
        <end position="77"/>
    </location>
</feature>
<proteinExistence type="predicted"/>
<evidence type="ECO:0000256" key="3">
    <source>
        <dbReference type="PROSITE-ProRule" id="PRU00024"/>
    </source>
</evidence>
<dbReference type="InterPro" id="IPR005301">
    <property type="entry name" value="MOB_kinase_act_fam"/>
</dbReference>